<organism evidence="2">
    <name type="scientific">marine sediment metagenome</name>
    <dbReference type="NCBI Taxonomy" id="412755"/>
    <lineage>
        <taxon>unclassified sequences</taxon>
        <taxon>metagenomes</taxon>
        <taxon>ecological metagenomes</taxon>
    </lineage>
</organism>
<dbReference type="Pfam" id="PF08291">
    <property type="entry name" value="Peptidase_M15_3"/>
    <property type="match status" value="1"/>
</dbReference>
<dbReference type="AlphaFoldDB" id="A0A0F9DFU3"/>
<evidence type="ECO:0000313" key="2">
    <source>
        <dbReference type="EMBL" id="KKL52646.1"/>
    </source>
</evidence>
<gene>
    <name evidence="2" type="ORF">LCGC14_2283360</name>
</gene>
<dbReference type="SUPFAM" id="SSF55166">
    <property type="entry name" value="Hedgehog/DD-peptidase"/>
    <property type="match status" value="1"/>
</dbReference>
<dbReference type="EMBL" id="LAZR01031818">
    <property type="protein sequence ID" value="KKL52646.1"/>
    <property type="molecule type" value="Genomic_DNA"/>
</dbReference>
<evidence type="ECO:0000259" key="1">
    <source>
        <dbReference type="Pfam" id="PF08291"/>
    </source>
</evidence>
<name>A0A0F9DFU3_9ZZZZ</name>
<accession>A0A0F9DFU3</accession>
<reference evidence="2" key="1">
    <citation type="journal article" date="2015" name="Nature">
        <title>Complex archaea that bridge the gap between prokaryotes and eukaryotes.</title>
        <authorList>
            <person name="Spang A."/>
            <person name="Saw J.H."/>
            <person name="Jorgensen S.L."/>
            <person name="Zaremba-Niedzwiedzka K."/>
            <person name="Martijn J."/>
            <person name="Lind A.E."/>
            <person name="van Eijk R."/>
            <person name="Schleper C."/>
            <person name="Guy L."/>
            <person name="Ettema T.J."/>
        </authorList>
    </citation>
    <scope>NUCLEOTIDE SEQUENCE</scope>
</reference>
<protein>
    <recommendedName>
        <fullName evidence="1">Peptidase M15A C-terminal domain-containing protein</fullName>
    </recommendedName>
</protein>
<proteinExistence type="predicted"/>
<sequence length="142" mass="16538">MSLNNFQLTDNFNLQEYASPDTDEVKIDSRLVEICQKLRDKIGRLTVTSGYRTILHNKKVGGASNSYHLRGLAVDIQPRRLDMLPELFQLATKCFDINGLGLYHKHIHIDIREKGRVIWVKLFNRKTRLFDTSQEALDYFIN</sequence>
<feature type="domain" description="Peptidase M15A C-terminal" evidence="1">
    <location>
        <begin position="26"/>
        <end position="110"/>
    </location>
</feature>
<dbReference type="Gene3D" id="3.30.1380.10">
    <property type="match status" value="1"/>
</dbReference>
<comment type="caution">
    <text evidence="2">The sequence shown here is derived from an EMBL/GenBank/DDBJ whole genome shotgun (WGS) entry which is preliminary data.</text>
</comment>
<dbReference type="InterPro" id="IPR013230">
    <property type="entry name" value="Peptidase_M15A_C"/>
</dbReference>
<dbReference type="InterPro" id="IPR009045">
    <property type="entry name" value="Zn_M74/Hedgehog-like"/>
</dbReference>